<evidence type="ECO:0000256" key="1">
    <source>
        <dbReference type="SAM" id="MobiDB-lite"/>
    </source>
</evidence>
<feature type="compositionally biased region" description="Basic and acidic residues" evidence="1">
    <location>
        <begin position="1"/>
        <end position="30"/>
    </location>
</feature>
<name>A0A081D0U8_9HYPH</name>
<dbReference type="Proteomes" id="UP000028701">
    <property type="component" value="Unassembled WGS sequence"/>
</dbReference>
<feature type="compositionally biased region" description="Basic and acidic residues" evidence="1">
    <location>
        <begin position="60"/>
        <end position="80"/>
    </location>
</feature>
<evidence type="ECO:0000313" key="2">
    <source>
        <dbReference type="EMBL" id="GAK72544.1"/>
    </source>
</evidence>
<gene>
    <name evidence="2" type="ORF">RRU01S_26_00710</name>
</gene>
<dbReference type="eggNOG" id="ENOG5031527">
    <property type="taxonomic scope" value="Bacteria"/>
</dbReference>
<dbReference type="RefSeq" id="WP_045231975.1">
    <property type="nucleotide sequence ID" value="NZ_BBJU01000026.1"/>
</dbReference>
<sequence length="80" mass="8765">MGHSEDNDRPLDKIHKDAEGQFAKGLERSDNNGVASAKPRAITGSDDATTHKTPPGKAPAKKEWDLNYDERDSNEGDFRG</sequence>
<organism evidence="2 3">
    <name type="scientific">Agrobacterium rubi TR3 = NBRC 13261</name>
    <dbReference type="NCBI Taxonomy" id="1368415"/>
    <lineage>
        <taxon>Bacteria</taxon>
        <taxon>Pseudomonadati</taxon>
        <taxon>Pseudomonadota</taxon>
        <taxon>Alphaproteobacteria</taxon>
        <taxon>Hyphomicrobiales</taxon>
        <taxon>Rhizobiaceae</taxon>
        <taxon>Rhizobium/Agrobacterium group</taxon>
        <taxon>Agrobacterium</taxon>
    </lineage>
</organism>
<comment type="caution">
    <text evidence="2">The sequence shown here is derived from an EMBL/GenBank/DDBJ whole genome shotgun (WGS) entry which is preliminary data.</text>
</comment>
<dbReference type="AlphaFoldDB" id="A0A081D0U8"/>
<dbReference type="EMBL" id="BBJU01000026">
    <property type="protein sequence ID" value="GAK72544.1"/>
    <property type="molecule type" value="Genomic_DNA"/>
</dbReference>
<protein>
    <submittedName>
        <fullName evidence="2">Uncharacterized protein</fullName>
    </submittedName>
</protein>
<reference evidence="2 3" key="1">
    <citation type="submission" date="2014-08" db="EMBL/GenBank/DDBJ databases">
        <title>Whole genome shotgun sequence of Rhizobium rubi NBRC 13261.</title>
        <authorList>
            <person name="Katano-Makiyama Y."/>
            <person name="Hosoyama A."/>
            <person name="Hashimoto M."/>
            <person name="Hosoyama Y."/>
            <person name="Noguchi M."/>
            <person name="Tsuchikane K."/>
            <person name="Uohara A."/>
            <person name="Ohji S."/>
            <person name="Ichikawa N."/>
            <person name="Kimura A."/>
            <person name="Yamazoe A."/>
            <person name="Fujita N."/>
        </authorList>
    </citation>
    <scope>NUCLEOTIDE SEQUENCE [LARGE SCALE GENOMIC DNA]</scope>
    <source>
        <strain evidence="2 3">NBRC 13261</strain>
    </source>
</reference>
<proteinExistence type="predicted"/>
<feature type="region of interest" description="Disordered" evidence="1">
    <location>
        <begin position="1"/>
        <end position="80"/>
    </location>
</feature>
<dbReference type="OrthoDB" id="8117066at2"/>
<accession>A0A081D0U8</accession>
<evidence type="ECO:0000313" key="3">
    <source>
        <dbReference type="Proteomes" id="UP000028701"/>
    </source>
</evidence>